<dbReference type="Proteomes" id="UP000255505">
    <property type="component" value="Plasmid III"/>
</dbReference>
<evidence type="ECO:0008006" key="5">
    <source>
        <dbReference type="Google" id="ProtNLM"/>
    </source>
</evidence>
<evidence type="ECO:0000313" key="3">
    <source>
        <dbReference type="EMBL" id="SPK77704.1"/>
    </source>
</evidence>
<accession>A0A375I7B6</accession>
<keyword evidence="3" id="KW-0614">Plasmid</keyword>
<gene>
    <name evidence="3" type="ORF">CT19425_P70044</name>
    <name evidence="1" type="ORF">CT19425_U230017</name>
    <name evidence="2" type="ORF">CT19425_U380019</name>
</gene>
<dbReference type="AlphaFoldDB" id="A0A375I7B6"/>
<sequence length="118" mass="12877">MLRNRILKGRSILPFAKHMVNGAVSPAHYRVTVLARPDDVPHLSALAQALLRNTPVIVVHSAMAPASSLTRFALVVTSTVSERAALSRMVGQLGLEHGVRSVQWESIPCPTPRNICHR</sequence>
<dbReference type="EMBL" id="OOEF01000016">
    <property type="protein sequence ID" value="SPK69930.1"/>
    <property type="molecule type" value="Genomic_DNA"/>
</dbReference>
<name>A0A375I7B6_9BURK</name>
<protein>
    <recommendedName>
        <fullName evidence="5">ACT domain-containing protein</fullName>
    </recommendedName>
</protein>
<dbReference type="Proteomes" id="UP000255505">
    <property type="component" value="Unassembled WGS sequence"/>
</dbReference>
<geneLocation type="plasmid" evidence="3">
    <name>III</name>
</geneLocation>
<dbReference type="EMBL" id="LT991978">
    <property type="protein sequence ID" value="SPK77704.1"/>
    <property type="molecule type" value="Genomic_DNA"/>
</dbReference>
<dbReference type="RefSeq" id="WP_147299701.1">
    <property type="nucleotide sequence ID" value="NZ_LT991978.1"/>
</dbReference>
<evidence type="ECO:0000313" key="4">
    <source>
        <dbReference type="Proteomes" id="UP000255505"/>
    </source>
</evidence>
<proteinExistence type="predicted"/>
<reference evidence="1 4" key="1">
    <citation type="submission" date="2018-01" db="EMBL/GenBank/DDBJ databases">
        <authorList>
            <person name="Gaut B.S."/>
            <person name="Morton B.R."/>
            <person name="Clegg M.T."/>
            <person name="Duvall M.R."/>
        </authorList>
    </citation>
    <scope>NUCLEOTIDE SEQUENCE [LARGE SCALE GENOMIC DNA]</scope>
    <source>
        <strain evidence="1">Cupriavidus taiwanensis LMG 19425</strain>
        <plasmid evidence="4">Plasmid iii</plasmid>
    </source>
</reference>
<organism evidence="1 4">
    <name type="scientific">Cupriavidus taiwanensis</name>
    <dbReference type="NCBI Taxonomy" id="164546"/>
    <lineage>
        <taxon>Bacteria</taxon>
        <taxon>Pseudomonadati</taxon>
        <taxon>Pseudomonadota</taxon>
        <taxon>Betaproteobacteria</taxon>
        <taxon>Burkholderiales</taxon>
        <taxon>Burkholderiaceae</taxon>
        <taxon>Cupriavidus</taxon>
    </lineage>
</organism>
<dbReference type="Gene3D" id="3.30.70.260">
    <property type="match status" value="1"/>
</dbReference>
<evidence type="ECO:0000313" key="1">
    <source>
        <dbReference type="EMBL" id="SPK69930.1"/>
    </source>
</evidence>
<evidence type="ECO:0000313" key="2">
    <source>
        <dbReference type="EMBL" id="SPK70165.1"/>
    </source>
</evidence>
<dbReference type="EMBL" id="OOEF01000032">
    <property type="protein sequence ID" value="SPK70165.1"/>
    <property type="molecule type" value="Genomic_DNA"/>
</dbReference>